<proteinExistence type="predicted"/>
<protein>
    <submittedName>
        <fullName evidence="2">mRNA interferase RelE/StbE</fullName>
    </submittedName>
</protein>
<dbReference type="InterPro" id="IPR035093">
    <property type="entry name" value="RelE/ParE_toxin_dom_sf"/>
</dbReference>
<evidence type="ECO:0000256" key="1">
    <source>
        <dbReference type="ARBA" id="ARBA00022649"/>
    </source>
</evidence>
<gene>
    <name evidence="2" type="ORF">BCF55_0737</name>
</gene>
<evidence type="ECO:0000313" key="3">
    <source>
        <dbReference type="Proteomes" id="UP000267841"/>
    </source>
</evidence>
<dbReference type="SUPFAM" id="SSF143011">
    <property type="entry name" value="RelE-like"/>
    <property type="match status" value="1"/>
</dbReference>
<dbReference type="OrthoDB" id="9805098at2"/>
<evidence type="ECO:0000313" key="2">
    <source>
        <dbReference type="EMBL" id="RLJ70462.1"/>
    </source>
</evidence>
<dbReference type="InterPro" id="IPR052747">
    <property type="entry name" value="TA_system_RelE_toxin"/>
</dbReference>
<sequence length="90" mass="10552">MSWTIKFSSTTEKKYRKLDRNTKKRIKNSLEELGESDDLSVHRHVKPLVGKLKGFYWLRVGDFRVIFTLIPEERIIAVVNMAPKGEAYKL</sequence>
<organism evidence="2 3">
    <name type="scientific">Hydrogenivirga caldilitoris</name>
    <dbReference type="NCBI Taxonomy" id="246264"/>
    <lineage>
        <taxon>Bacteria</taxon>
        <taxon>Pseudomonadati</taxon>
        <taxon>Aquificota</taxon>
        <taxon>Aquificia</taxon>
        <taxon>Aquificales</taxon>
        <taxon>Aquificaceae</taxon>
        <taxon>Hydrogenivirga</taxon>
    </lineage>
</organism>
<dbReference type="Proteomes" id="UP000267841">
    <property type="component" value="Unassembled WGS sequence"/>
</dbReference>
<dbReference type="InterPro" id="IPR007712">
    <property type="entry name" value="RelE/ParE_toxin"/>
</dbReference>
<dbReference type="RefSeq" id="WP_121010133.1">
    <property type="nucleotide sequence ID" value="NZ_RCCJ01000001.1"/>
</dbReference>
<keyword evidence="3" id="KW-1185">Reference proteome</keyword>
<comment type="caution">
    <text evidence="2">The sequence shown here is derived from an EMBL/GenBank/DDBJ whole genome shotgun (WGS) entry which is preliminary data.</text>
</comment>
<keyword evidence="1" id="KW-1277">Toxin-antitoxin system</keyword>
<name>A0A497XTJ7_9AQUI</name>
<dbReference type="Gene3D" id="3.30.2310.20">
    <property type="entry name" value="RelE-like"/>
    <property type="match status" value="1"/>
</dbReference>
<dbReference type="PANTHER" id="PTHR38813">
    <property type="match status" value="1"/>
</dbReference>
<dbReference type="PANTHER" id="PTHR38813:SF1">
    <property type="entry name" value="TOXIN RELE1-RELATED"/>
    <property type="match status" value="1"/>
</dbReference>
<reference evidence="2 3" key="1">
    <citation type="submission" date="2018-10" db="EMBL/GenBank/DDBJ databases">
        <title>Genomic Encyclopedia of Archaeal and Bacterial Type Strains, Phase II (KMG-II): from individual species to whole genera.</title>
        <authorList>
            <person name="Goeker M."/>
        </authorList>
    </citation>
    <scope>NUCLEOTIDE SEQUENCE [LARGE SCALE GENOMIC DNA]</scope>
    <source>
        <strain evidence="2 3">DSM 16510</strain>
    </source>
</reference>
<dbReference type="EMBL" id="RCCJ01000001">
    <property type="protein sequence ID" value="RLJ70462.1"/>
    <property type="molecule type" value="Genomic_DNA"/>
</dbReference>
<accession>A0A497XTJ7</accession>
<dbReference type="AlphaFoldDB" id="A0A497XTJ7"/>
<dbReference type="Pfam" id="PF05016">
    <property type="entry name" value="ParE_toxin"/>
    <property type="match status" value="1"/>
</dbReference>